<dbReference type="PANTHER" id="PTHR33343:SF1">
    <property type="entry name" value="LARGE RIBOSOMAL SUBUNIT PROTEIN BL35M"/>
    <property type="match status" value="1"/>
</dbReference>
<protein>
    <recommendedName>
        <fullName evidence="4">Large ribosomal subunit protein bL35c</fullName>
    </recommendedName>
</protein>
<dbReference type="NCBIfam" id="TIGR00001">
    <property type="entry name" value="rpmI_bact"/>
    <property type="match status" value="1"/>
</dbReference>
<dbReference type="OrthoDB" id="162638at2759"/>
<dbReference type="Pfam" id="PF01632">
    <property type="entry name" value="Ribosomal_L35p"/>
    <property type="match status" value="1"/>
</dbReference>
<accession>A0A067MJV8</accession>
<sequence>MLPSISGLRSSLSIRSLLLPFPSPRAFTTSLPTYFPKLKTHSGAKKRWSSLPSGLFKRGKAGRRHLNSGMPSSRLNRLGNTAYANPQQAAVLRKLMPYG</sequence>
<evidence type="ECO:0000256" key="2">
    <source>
        <dbReference type="ARBA" id="ARBA00022980"/>
    </source>
</evidence>
<evidence type="ECO:0000256" key="3">
    <source>
        <dbReference type="ARBA" id="ARBA00023274"/>
    </source>
</evidence>
<evidence type="ECO:0000313" key="6">
    <source>
        <dbReference type="EMBL" id="KDQ16068.1"/>
    </source>
</evidence>
<gene>
    <name evidence="6" type="ORF">BOTBODRAFT_107461</name>
</gene>
<dbReference type="HAMAP" id="MF_00514">
    <property type="entry name" value="Ribosomal_bL35"/>
    <property type="match status" value="1"/>
</dbReference>
<dbReference type="GO" id="GO:0003735">
    <property type="term" value="F:structural constituent of ribosome"/>
    <property type="evidence" value="ECO:0007669"/>
    <property type="project" value="InterPro"/>
</dbReference>
<dbReference type="HOGENOM" id="CLU_169643_0_0_1"/>
<feature type="compositionally biased region" description="Polar residues" evidence="5">
    <location>
        <begin position="69"/>
        <end position="78"/>
    </location>
</feature>
<dbReference type="Gene3D" id="4.10.410.60">
    <property type="match status" value="1"/>
</dbReference>
<comment type="similarity">
    <text evidence="1">Belongs to the bacterial ribosomal protein bL35 family.</text>
</comment>
<dbReference type="GO" id="GO:0006412">
    <property type="term" value="P:translation"/>
    <property type="evidence" value="ECO:0007669"/>
    <property type="project" value="InterPro"/>
</dbReference>
<dbReference type="InterPro" id="IPR037229">
    <property type="entry name" value="Ribosomal_bL35_sf"/>
</dbReference>
<dbReference type="InterPro" id="IPR001706">
    <property type="entry name" value="Ribosomal_bL35"/>
</dbReference>
<dbReference type="FunFam" id="4.10.410.60:FF:000001">
    <property type="entry name" value="50S ribosomal protein L35"/>
    <property type="match status" value="1"/>
</dbReference>
<evidence type="ECO:0000256" key="5">
    <source>
        <dbReference type="SAM" id="MobiDB-lite"/>
    </source>
</evidence>
<dbReference type="STRING" id="930990.A0A067MJV8"/>
<dbReference type="GO" id="GO:0015934">
    <property type="term" value="C:large ribosomal subunit"/>
    <property type="evidence" value="ECO:0007669"/>
    <property type="project" value="TreeGrafter"/>
</dbReference>
<dbReference type="Proteomes" id="UP000027195">
    <property type="component" value="Unassembled WGS sequence"/>
</dbReference>
<evidence type="ECO:0000256" key="4">
    <source>
        <dbReference type="ARBA" id="ARBA00072523"/>
    </source>
</evidence>
<proteinExistence type="inferred from homology"/>
<dbReference type="SUPFAM" id="SSF143034">
    <property type="entry name" value="L35p-like"/>
    <property type="match status" value="1"/>
</dbReference>
<feature type="region of interest" description="Disordered" evidence="5">
    <location>
        <begin position="59"/>
        <end position="78"/>
    </location>
</feature>
<dbReference type="FunCoup" id="A0A067MJV8">
    <property type="interactions" value="38"/>
</dbReference>
<dbReference type="EMBL" id="KL198029">
    <property type="protein sequence ID" value="KDQ16068.1"/>
    <property type="molecule type" value="Genomic_DNA"/>
</dbReference>
<evidence type="ECO:0000313" key="7">
    <source>
        <dbReference type="Proteomes" id="UP000027195"/>
    </source>
</evidence>
<keyword evidence="7" id="KW-1185">Reference proteome</keyword>
<organism evidence="6 7">
    <name type="scientific">Botryobasidium botryosum (strain FD-172 SS1)</name>
    <dbReference type="NCBI Taxonomy" id="930990"/>
    <lineage>
        <taxon>Eukaryota</taxon>
        <taxon>Fungi</taxon>
        <taxon>Dikarya</taxon>
        <taxon>Basidiomycota</taxon>
        <taxon>Agaricomycotina</taxon>
        <taxon>Agaricomycetes</taxon>
        <taxon>Cantharellales</taxon>
        <taxon>Botryobasidiaceae</taxon>
        <taxon>Botryobasidium</taxon>
    </lineage>
</organism>
<keyword evidence="3" id="KW-0687">Ribonucleoprotein</keyword>
<dbReference type="InterPro" id="IPR021137">
    <property type="entry name" value="Ribosomal_bL35-like"/>
</dbReference>
<name>A0A067MJV8_BOTB1</name>
<evidence type="ECO:0000256" key="1">
    <source>
        <dbReference type="ARBA" id="ARBA00006598"/>
    </source>
</evidence>
<dbReference type="AlphaFoldDB" id="A0A067MJV8"/>
<dbReference type="PANTHER" id="PTHR33343">
    <property type="entry name" value="54S RIBOSOMAL PROTEIN BL35M"/>
    <property type="match status" value="1"/>
</dbReference>
<reference evidence="7" key="1">
    <citation type="journal article" date="2014" name="Proc. Natl. Acad. Sci. U.S.A.">
        <title>Extensive sampling of basidiomycete genomes demonstrates inadequacy of the white-rot/brown-rot paradigm for wood decay fungi.</title>
        <authorList>
            <person name="Riley R."/>
            <person name="Salamov A.A."/>
            <person name="Brown D.W."/>
            <person name="Nagy L.G."/>
            <person name="Floudas D."/>
            <person name="Held B.W."/>
            <person name="Levasseur A."/>
            <person name="Lombard V."/>
            <person name="Morin E."/>
            <person name="Otillar R."/>
            <person name="Lindquist E.A."/>
            <person name="Sun H."/>
            <person name="LaButti K.M."/>
            <person name="Schmutz J."/>
            <person name="Jabbour D."/>
            <person name="Luo H."/>
            <person name="Baker S.E."/>
            <person name="Pisabarro A.G."/>
            <person name="Walton J.D."/>
            <person name="Blanchette R.A."/>
            <person name="Henrissat B."/>
            <person name="Martin F."/>
            <person name="Cullen D."/>
            <person name="Hibbett D.S."/>
            <person name="Grigoriev I.V."/>
        </authorList>
    </citation>
    <scope>NUCLEOTIDE SEQUENCE [LARGE SCALE GENOMIC DNA]</scope>
    <source>
        <strain evidence="7">FD-172 SS1</strain>
    </source>
</reference>
<dbReference type="InParanoid" id="A0A067MJV8"/>
<keyword evidence="2" id="KW-0689">Ribosomal protein</keyword>